<dbReference type="OrthoDB" id="2677436at2"/>
<evidence type="ECO:0000313" key="2">
    <source>
        <dbReference type="Proteomes" id="UP000316968"/>
    </source>
</evidence>
<protein>
    <submittedName>
        <fullName evidence="1">Uncharacterized protein</fullName>
    </submittedName>
</protein>
<gene>
    <name evidence="1" type="ORF">FFV09_04110</name>
</gene>
<organism evidence="1 2">
    <name type="scientific">Saccharibacillus brassicae</name>
    <dbReference type="NCBI Taxonomy" id="2583377"/>
    <lineage>
        <taxon>Bacteria</taxon>
        <taxon>Bacillati</taxon>
        <taxon>Bacillota</taxon>
        <taxon>Bacilli</taxon>
        <taxon>Bacillales</taxon>
        <taxon>Paenibacillaceae</taxon>
        <taxon>Saccharibacillus</taxon>
    </lineage>
</organism>
<dbReference type="Proteomes" id="UP000316968">
    <property type="component" value="Chromosome"/>
</dbReference>
<evidence type="ECO:0000313" key="1">
    <source>
        <dbReference type="EMBL" id="QDH20113.1"/>
    </source>
</evidence>
<accession>A0A4Y6UR40</accession>
<proteinExistence type="predicted"/>
<dbReference type="KEGG" id="saca:FFV09_04110"/>
<reference evidence="1 2" key="1">
    <citation type="submission" date="2019-06" db="EMBL/GenBank/DDBJ databases">
        <title>Saccharibacillus brassicae sp. nov., an endophytic bacterium isolated from Chinese cabbage seeds (Brassica pekinensis).</title>
        <authorList>
            <person name="Jiang L."/>
            <person name="Lee J."/>
            <person name="Kim S.W."/>
        </authorList>
    </citation>
    <scope>NUCLEOTIDE SEQUENCE [LARGE SCALE GENOMIC DNA]</scope>
    <source>
        <strain evidence="2">KCTC 43072 / ATSA2</strain>
    </source>
</reference>
<keyword evidence="2" id="KW-1185">Reference proteome</keyword>
<name>A0A4Y6UR40_SACBS</name>
<dbReference type="AlphaFoldDB" id="A0A4Y6UR40"/>
<dbReference type="EMBL" id="CP041217">
    <property type="protein sequence ID" value="QDH20113.1"/>
    <property type="molecule type" value="Genomic_DNA"/>
</dbReference>
<sequence>MDHVTKKDKAGVVLLPGTLDHYQEQVTGMLETERYGEAMQTLEFLLSCEGQDERRRQEWSTLLEWLRVAFPGGAGDAYRNEAVLAGEEPEDASQALKRRTLEKHREDAGYAERLLLRVMQEPMTERGQIALEQLSYLEDADTDAKLADWMERETLHPLLQFRVLQTLRRRGATGTVRLPRGGIALELEIERTPLEPHEFPLAVAEVLSRVSQQTENEDPSLFYFARELWMQFMMATYGTTDYENLTRGAESELDAWAAALHAQASETLEGGGQAERIRDAYGITGELRFLCERAEKSLRAFSRGTLQR</sequence>